<dbReference type="GO" id="GO:0000287">
    <property type="term" value="F:magnesium ion binding"/>
    <property type="evidence" value="ECO:0007669"/>
    <property type="project" value="InterPro"/>
</dbReference>
<dbReference type="GO" id="GO:0016625">
    <property type="term" value="F:oxidoreductase activity, acting on the aldehyde or oxo group of donors, iron-sulfur protein as acceptor"/>
    <property type="evidence" value="ECO:0007669"/>
    <property type="project" value="UniProtKB-ARBA"/>
</dbReference>
<evidence type="ECO:0000259" key="3">
    <source>
        <dbReference type="Pfam" id="PF02775"/>
    </source>
</evidence>
<dbReference type="PANTHER" id="PTHR48084:SF3">
    <property type="entry name" value="SUBUNIT OF PYRUVATE:FLAVODOXIN OXIDOREDUCTASE"/>
    <property type="match status" value="1"/>
</dbReference>
<comment type="caution">
    <text evidence="4">The sequence shown here is derived from an EMBL/GenBank/DDBJ whole genome shotgun (WGS) entry which is preliminary data.</text>
</comment>
<evidence type="ECO:0000256" key="2">
    <source>
        <dbReference type="ARBA" id="ARBA00023052"/>
    </source>
</evidence>
<dbReference type="InterPro" id="IPR029061">
    <property type="entry name" value="THDP-binding"/>
</dbReference>
<dbReference type="InterPro" id="IPR011766">
    <property type="entry name" value="TPP_enzyme_TPP-bd"/>
</dbReference>
<sequence>MEPNFPKCFKSESKPHKFCPGCGYGIILKNLGLVIDEQGIQKNSVLLTDIGCNLLAWDFFDLPTCQTHHGRTVATAVGFKMADPQKNVLCLIGDGGGYAIGLQNLIHACLRNNPITIILVNNTNYGMTGGQFAPTTLDGQITDSTPFGKDPKIFGKTFKGPELLKTIAWEKAYIARGSTSNPGMLKSYLKTALETQKQGNFSFIEVLSFCPLNWKTDAKETLEKMKELENYFPQGELK</sequence>
<protein>
    <submittedName>
        <fullName evidence="4">2-oxoglutarate synthase</fullName>
    </submittedName>
</protein>
<evidence type="ECO:0000256" key="1">
    <source>
        <dbReference type="ARBA" id="ARBA00023002"/>
    </source>
</evidence>
<dbReference type="Gene3D" id="3.40.50.970">
    <property type="match status" value="1"/>
</dbReference>
<gene>
    <name evidence="4" type="ORF">COU95_01395</name>
</gene>
<dbReference type="Pfam" id="PF02775">
    <property type="entry name" value="TPP_enzyme_C"/>
    <property type="match status" value="1"/>
</dbReference>
<dbReference type="AlphaFoldDB" id="A0A2M8L3Y4"/>
<keyword evidence="2" id="KW-0786">Thiamine pyrophosphate</keyword>
<dbReference type="EMBL" id="PFEK01000026">
    <property type="protein sequence ID" value="PJE67630.1"/>
    <property type="molecule type" value="Genomic_DNA"/>
</dbReference>
<dbReference type="InterPro" id="IPR051457">
    <property type="entry name" value="2-oxoacid:Fd_oxidoreductase"/>
</dbReference>
<keyword evidence="1" id="KW-0560">Oxidoreductase</keyword>
<reference evidence="5" key="1">
    <citation type="submission" date="2017-09" db="EMBL/GenBank/DDBJ databases">
        <title>Depth-based differentiation of microbial function through sediment-hosted aquifers and enrichment of novel symbionts in the deep terrestrial subsurface.</title>
        <authorList>
            <person name="Probst A.J."/>
            <person name="Ladd B."/>
            <person name="Jarett J.K."/>
            <person name="Geller-Mcgrath D.E."/>
            <person name="Sieber C.M.K."/>
            <person name="Emerson J.B."/>
            <person name="Anantharaman K."/>
            <person name="Thomas B.C."/>
            <person name="Malmstrom R."/>
            <person name="Stieglmeier M."/>
            <person name="Klingl A."/>
            <person name="Woyke T."/>
            <person name="Ryan C.M."/>
            <person name="Banfield J.F."/>
        </authorList>
    </citation>
    <scope>NUCLEOTIDE SEQUENCE [LARGE SCALE GENOMIC DNA]</scope>
</reference>
<name>A0A2M8L3Y4_9BACT</name>
<proteinExistence type="predicted"/>
<dbReference type="GO" id="GO:0045333">
    <property type="term" value="P:cellular respiration"/>
    <property type="evidence" value="ECO:0007669"/>
    <property type="project" value="UniProtKB-ARBA"/>
</dbReference>
<dbReference type="PROSITE" id="PS00187">
    <property type="entry name" value="TPP_ENZYMES"/>
    <property type="match status" value="1"/>
</dbReference>
<dbReference type="PANTHER" id="PTHR48084">
    <property type="entry name" value="2-OXOGLUTARATE OXIDOREDUCTASE SUBUNIT KORB-RELATED"/>
    <property type="match status" value="1"/>
</dbReference>
<organism evidence="4 5">
    <name type="scientific">Candidatus Shapirobacteria bacterium CG10_big_fil_rev_8_21_14_0_10_40_9</name>
    <dbReference type="NCBI Taxonomy" id="1974888"/>
    <lineage>
        <taxon>Bacteria</taxon>
        <taxon>Candidatus Shapironibacteriota</taxon>
    </lineage>
</organism>
<dbReference type="InterPro" id="IPR000399">
    <property type="entry name" value="TPP-bd_CS"/>
</dbReference>
<dbReference type="GO" id="GO:0030976">
    <property type="term" value="F:thiamine pyrophosphate binding"/>
    <property type="evidence" value="ECO:0007669"/>
    <property type="project" value="InterPro"/>
</dbReference>
<feature type="domain" description="Thiamine pyrophosphate enzyme TPP-binding" evidence="3">
    <location>
        <begin position="60"/>
        <end position="206"/>
    </location>
</feature>
<dbReference type="Proteomes" id="UP000231474">
    <property type="component" value="Unassembled WGS sequence"/>
</dbReference>
<evidence type="ECO:0000313" key="4">
    <source>
        <dbReference type="EMBL" id="PJE67630.1"/>
    </source>
</evidence>
<dbReference type="SUPFAM" id="SSF52518">
    <property type="entry name" value="Thiamin diphosphate-binding fold (THDP-binding)"/>
    <property type="match status" value="1"/>
</dbReference>
<evidence type="ECO:0000313" key="5">
    <source>
        <dbReference type="Proteomes" id="UP000231474"/>
    </source>
</evidence>
<accession>A0A2M8L3Y4</accession>